<proteinExistence type="predicted"/>
<dbReference type="PANTHER" id="PTHR30006:SF2">
    <property type="entry name" value="ABC TRANSPORTER SUBSTRATE-BINDING PROTEIN"/>
    <property type="match status" value="1"/>
</dbReference>
<dbReference type="PANTHER" id="PTHR30006">
    <property type="entry name" value="THIAMINE-BINDING PERIPLASMIC PROTEIN-RELATED"/>
    <property type="match status" value="1"/>
</dbReference>
<dbReference type="Proteomes" id="UP000197068">
    <property type="component" value="Unassembled WGS sequence"/>
</dbReference>
<organism evidence="2 3">
    <name type="scientific">Colwellia marinimaniae</name>
    <dbReference type="NCBI Taxonomy" id="1513592"/>
    <lineage>
        <taxon>Bacteria</taxon>
        <taxon>Pseudomonadati</taxon>
        <taxon>Pseudomonadota</taxon>
        <taxon>Gammaproteobacteria</taxon>
        <taxon>Alteromonadales</taxon>
        <taxon>Colwelliaceae</taxon>
        <taxon>Colwellia</taxon>
    </lineage>
</organism>
<comment type="caution">
    <text evidence="2">The sequence shown here is derived from an EMBL/GenBank/DDBJ whole genome shotgun (WGS) entry which is preliminary data.</text>
</comment>
<keyword evidence="3" id="KW-1185">Reference proteome</keyword>
<evidence type="ECO:0000313" key="2">
    <source>
        <dbReference type="EMBL" id="GAW96714.1"/>
    </source>
</evidence>
<dbReference type="RefSeq" id="WP_082606596.1">
    <property type="nucleotide sequence ID" value="NZ_BDQM01000018.1"/>
</dbReference>
<name>A0ABQ0MWH5_9GAMM</name>
<reference evidence="2 3" key="1">
    <citation type="submission" date="2017-06" db="EMBL/GenBank/DDBJ databases">
        <title>Whole Genome Sequences of Colwellia marinimaniae MTCD1.</title>
        <authorList>
            <person name="Kusumoto H."/>
            <person name="Inoue M."/>
            <person name="Tanikawa K."/>
            <person name="Maeji H."/>
            <person name="Cameron J.H."/>
            <person name="Bartlett D.H."/>
        </authorList>
    </citation>
    <scope>NUCLEOTIDE SEQUENCE [LARGE SCALE GENOMIC DNA]</scope>
    <source>
        <strain evidence="2 3">MTCD1</strain>
    </source>
</reference>
<dbReference type="Gene3D" id="3.40.190.10">
    <property type="entry name" value="Periplasmic binding protein-like II"/>
    <property type="match status" value="2"/>
</dbReference>
<accession>A0ABQ0MWH5</accession>
<protein>
    <submittedName>
        <fullName evidence="2">ABC transporter</fullName>
    </submittedName>
</protein>
<keyword evidence="1" id="KW-0732">Signal</keyword>
<gene>
    <name evidence="2" type="ORF">MTCD1_02334</name>
</gene>
<dbReference type="EMBL" id="BDQM01000018">
    <property type="protein sequence ID" value="GAW96714.1"/>
    <property type="molecule type" value="Genomic_DNA"/>
</dbReference>
<dbReference type="Pfam" id="PF13343">
    <property type="entry name" value="SBP_bac_6"/>
    <property type="match status" value="1"/>
</dbReference>
<dbReference type="SUPFAM" id="SSF53850">
    <property type="entry name" value="Periplasmic binding protein-like II"/>
    <property type="match status" value="1"/>
</dbReference>
<evidence type="ECO:0000313" key="3">
    <source>
        <dbReference type="Proteomes" id="UP000197068"/>
    </source>
</evidence>
<evidence type="ECO:0000256" key="1">
    <source>
        <dbReference type="ARBA" id="ARBA00022729"/>
    </source>
</evidence>
<sequence>MVSKLALFSILLLLPWQLLAMEKLRIFTWAGYVTAENITQVNEILISKGYNYQVEVITTKAEDADQMFAVIRNKQCDITFLTLFFIKMHGEQISRLLQPININSPRLSNYKNLDPKLTHIAMGMQQGKPLYIPWGGGVYGFFVDTNKVKQEDIPTSVKDLWAAKWRNKFSLNQGQFWYNVGLTLQALDFHPFYLEQLAQKNDRSALKELLAKQGVVLNKFKQLYNNAGGFWQSSTKFNDNLEIVSSWGPEIKRQNEHGGKWQLINFKEGHLAWLDTINFVRELKGDKLAAAEVVANYFIDKKVQQRIVDELSMLPASVNLDSRGLLDHYPNLFNADLFVPPYSQLSYSLMQQMVEQVTDDRE</sequence>